<evidence type="ECO:0000256" key="9">
    <source>
        <dbReference type="ARBA" id="ARBA00022840"/>
    </source>
</evidence>
<evidence type="ECO:0000256" key="4">
    <source>
        <dbReference type="ARBA" id="ARBA00022499"/>
    </source>
</evidence>
<dbReference type="GO" id="GO:0005524">
    <property type="term" value="F:ATP binding"/>
    <property type="evidence" value="ECO:0007669"/>
    <property type="project" value="UniProtKB-KW"/>
</dbReference>
<evidence type="ECO:0000313" key="25">
    <source>
        <dbReference type="Proteomes" id="UP000002279"/>
    </source>
</evidence>
<comment type="subunit">
    <text evidence="17">Interacts with PELP1, WDR18 and SENP3. Interacts with LAS1L to form an ITS2 pre-rRNA endonuclease-kinase complex.</text>
</comment>
<dbReference type="GO" id="GO:0051731">
    <property type="term" value="F:polynucleotide 5'-hydroxyl-kinase activity"/>
    <property type="evidence" value="ECO:0000318"/>
    <property type="project" value="GO_Central"/>
</dbReference>
<evidence type="ECO:0000256" key="18">
    <source>
        <dbReference type="ARBA" id="ARBA00071212"/>
    </source>
</evidence>
<evidence type="ECO:0000256" key="5">
    <source>
        <dbReference type="ARBA" id="ARBA00022552"/>
    </source>
</evidence>
<evidence type="ECO:0000256" key="16">
    <source>
        <dbReference type="ARBA" id="ARBA00055967"/>
    </source>
</evidence>
<keyword evidence="25" id="KW-1185">Reference proteome</keyword>
<dbReference type="GeneID" id="100080446"/>
<dbReference type="EC" id="2.7.1.78" evidence="3"/>
<gene>
    <name evidence="24" type="primary">NOL9</name>
</gene>
<evidence type="ECO:0000259" key="22">
    <source>
        <dbReference type="Pfam" id="PF24419"/>
    </source>
</evidence>
<evidence type="ECO:0000256" key="6">
    <source>
        <dbReference type="ARBA" id="ARBA00022679"/>
    </source>
</evidence>
<reference evidence="24" key="2">
    <citation type="submission" date="2025-08" db="UniProtKB">
        <authorList>
            <consortium name="Ensembl"/>
        </authorList>
    </citation>
    <scope>IDENTIFICATION</scope>
    <source>
        <strain evidence="24">Glennie</strain>
    </source>
</reference>
<dbReference type="GO" id="GO:0005730">
    <property type="term" value="C:nucleolus"/>
    <property type="evidence" value="ECO:0007669"/>
    <property type="project" value="UniProtKB-SubCell"/>
</dbReference>
<keyword evidence="6" id="KW-0808">Transferase</keyword>
<dbReference type="Bgee" id="ENSOANG00000011735">
    <property type="expression patterns" value="Expressed in testis and 7 other cell types or tissues"/>
</dbReference>
<dbReference type="OrthoDB" id="2405412at2759"/>
<dbReference type="AlphaFoldDB" id="F6TXV6"/>
<dbReference type="InParanoid" id="F6TXV6"/>
<dbReference type="GO" id="GO:0045111">
    <property type="term" value="C:intermediate filament cytoskeleton"/>
    <property type="evidence" value="ECO:0007669"/>
    <property type="project" value="Ensembl"/>
</dbReference>
<name>F6TXV6_ORNAN</name>
<keyword evidence="4" id="KW-1017">Isopeptide bond</keyword>
<reference evidence="24" key="3">
    <citation type="submission" date="2025-09" db="UniProtKB">
        <authorList>
            <consortium name="Ensembl"/>
        </authorList>
    </citation>
    <scope>IDENTIFICATION</scope>
    <source>
        <strain evidence="24">Glennie</strain>
    </source>
</reference>
<evidence type="ECO:0000256" key="20">
    <source>
        <dbReference type="SAM" id="MobiDB-lite"/>
    </source>
</evidence>
<dbReference type="RefSeq" id="XP_028922138.1">
    <property type="nucleotide sequence ID" value="XM_029066305.2"/>
</dbReference>
<dbReference type="Pfam" id="PF25467">
    <property type="entry name" value="NOL9_C"/>
    <property type="match status" value="1"/>
</dbReference>
<dbReference type="InterPro" id="IPR032319">
    <property type="entry name" value="CLP1_P"/>
</dbReference>
<evidence type="ECO:0000256" key="8">
    <source>
        <dbReference type="ARBA" id="ARBA00022777"/>
    </source>
</evidence>
<dbReference type="InterPro" id="IPR027417">
    <property type="entry name" value="P-loop_NTPase"/>
</dbReference>
<evidence type="ECO:0000256" key="17">
    <source>
        <dbReference type="ARBA" id="ARBA00065329"/>
    </source>
</evidence>
<keyword evidence="12" id="KW-0007">Acetylation</keyword>
<dbReference type="InterPro" id="IPR045116">
    <property type="entry name" value="Clp1/Grc3"/>
</dbReference>
<comment type="function">
    <text evidence="16">Polynucleotide kinase that can phosphorylate the 5'-hydroxyl groups of single-stranded and double-stranded RNA and DNA substrates. Involved in rRNA processing and its kinase activity is required for the processing of the 32S precursor into 5.8S and 28S rRNAs, more specifically for the generation of the major 5.8S(S) form. Required for the efficient pre-rRNA processing of internal transcribed spacer 2 (ITS2). Associates with LAS1L to form an ITS2 pre-rRNA endonuclease-kinase complex and is responsible for the transport of this complex into the nucleolus.</text>
</comment>
<dbReference type="KEGG" id="oaa:100080446"/>
<keyword evidence="7" id="KW-0547">Nucleotide-binding</keyword>
<evidence type="ECO:0000256" key="11">
    <source>
        <dbReference type="ARBA" id="ARBA00022884"/>
    </source>
</evidence>
<dbReference type="CTD" id="79707"/>
<dbReference type="InterPro" id="IPR057570">
    <property type="entry name" value="NOL9_C"/>
</dbReference>
<dbReference type="InterPro" id="IPR057573">
    <property type="entry name" value="NOL9_N"/>
</dbReference>
<proteinExistence type="inferred from homology"/>
<evidence type="ECO:0000256" key="12">
    <source>
        <dbReference type="ARBA" id="ARBA00022990"/>
    </source>
</evidence>
<comment type="catalytic activity">
    <reaction evidence="15">
        <text>a 5'-end dephospho-2'-deoxyribonucleoside-DNA + ATP = a 5'-end 5'-phospho-2'-deoxyribonucleoside-DNA + ADP + H(+)</text>
        <dbReference type="Rhea" id="RHEA:15669"/>
        <dbReference type="Rhea" id="RHEA-COMP:13180"/>
        <dbReference type="Rhea" id="RHEA-COMP:13184"/>
        <dbReference type="ChEBI" id="CHEBI:15378"/>
        <dbReference type="ChEBI" id="CHEBI:30616"/>
        <dbReference type="ChEBI" id="CHEBI:136412"/>
        <dbReference type="ChEBI" id="CHEBI:136416"/>
        <dbReference type="ChEBI" id="CHEBI:456216"/>
        <dbReference type="EC" id="2.7.1.78"/>
    </reaction>
</comment>
<dbReference type="FunFam" id="3.40.50.300:FF:001243">
    <property type="entry name" value="Nucleolar protein 9"/>
    <property type="match status" value="1"/>
</dbReference>
<keyword evidence="10" id="KW-0832">Ubl conjugation</keyword>
<dbReference type="GO" id="GO:0003723">
    <property type="term" value="F:RNA binding"/>
    <property type="evidence" value="ECO:0007669"/>
    <property type="project" value="UniProtKB-KW"/>
</dbReference>
<organism evidence="24 25">
    <name type="scientific">Ornithorhynchus anatinus</name>
    <name type="common">Duckbill platypus</name>
    <dbReference type="NCBI Taxonomy" id="9258"/>
    <lineage>
        <taxon>Eukaryota</taxon>
        <taxon>Metazoa</taxon>
        <taxon>Chordata</taxon>
        <taxon>Craniata</taxon>
        <taxon>Vertebrata</taxon>
        <taxon>Euteleostomi</taxon>
        <taxon>Mammalia</taxon>
        <taxon>Monotremata</taxon>
        <taxon>Ornithorhynchidae</taxon>
        <taxon>Ornithorhynchus</taxon>
    </lineage>
</organism>
<keyword evidence="5" id="KW-0698">rRNA processing</keyword>
<feature type="compositionally biased region" description="Acidic residues" evidence="20">
    <location>
        <begin position="66"/>
        <end position="75"/>
    </location>
</feature>
<feature type="domain" description="Clp1 P-loop" evidence="21">
    <location>
        <begin position="303"/>
        <end position="438"/>
    </location>
</feature>
<dbReference type="PANTHER" id="PTHR12755">
    <property type="entry name" value="CLEAVAGE/POLYADENYLATION FACTOR IA SUBUNIT CLP1P"/>
    <property type="match status" value="1"/>
</dbReference>
<keyword evidence="8" id="KW-0418">Kinase</keyword>
<dbReference type="Pfam" id="PF24419">
    <property type="entry name" value="Cupin_NOL9"/>
    <property type="match status" value="1"/>
</dbReference>
<sequence length="673" mass="75866">MADVVSGSKWRRCRLLWSLPRPGQGRPRSALGLAQRTRRRPQLRKRRERRQGQPSPRAHAPHHAEEMEDRSDDEERDRHHRDHHHHHDDDDDDDDDDGSSRRPSPPPWTGLALEAGDGRAVLLLPRAQILTFTGKCQVTCLYGQVQMFGFTLSPGQPPSNLYSSQTHCALSIEAVSYSMPEKTKKEMRSEARELLKAHLSLANRNQLMKEFSPLCSIVLLERLETSVTSFILSHQKFTHIFSKTKEKSTPITPEDEVLASAGIAKCDESSGFHLSESCISAIEELIYVCREEDDGCPVILACGPKDIGKSTFNRYLINQLLNSIPSVDYLECDLGQTEFTPPGCISLLTVTEPLLGPPFTHQRAPRKMVYYGETHCEEDCERYIEIVKYVLSSYKRETPLIVNTMGWVKDDGLLLLIDLIRLLSPSHVVQFSADGCEEMPSLTSDFIEVTSGLLTRGMPQVKNKSLNFSEMEDFELFNEERGFHTSVTGHKLCIVHSEFDGAGSMSSMWSRARILRDMTMLGYLGHLQPLELKPIFPLHSLIPYQVPFNAVALQVIHTHVAPAHILYAVNASWVGLCRILDEVKRQSSGPILLTQTPMCDCLGFGIVRGIDMEKKLYHILTPVPPEKLRLVNCLLIGNVVVPQSVFKNQPGIEGEIPYLTSEYNFEIYGSERI</sequence>
<dbReference type="GeneTree" id="ENSGT00940000153668"/>
<dbReference type="HOGENOM" id="CLU_021128_2_0_1"/>
<feature type="region of interest" description="Disordered" evidence="20">
    <location>
        <begin position="1"/>
        <end position="113"/>
    </location>
</feature>
<keyword evidence="9" id="KW-0067">ATP-binding</keyword>
<dbReference type="GO" id="GO:0000448">
    <property type="term" value="P:cleavage in ITS2 between 5.8S rRNA and LSU-rRNA of tricistronic rRNA transcript (SSU-rRNA, 5.8S rRNA, LSU-rRNA)"/>
    <property type="evidence" value="ECO:0000318"/>
    <property type="project" value="GO_Central"/>
</dbReference>
<evidence type="ECO:0000256" key="15">
    <source>
        <dbReference type="ARBA" id="ARBA00044673"/>
    </source>
</evidence>
<keyword evidence="11" id="KW-0694">RNA-binding</keyword>
<evidence type="ECO:0000256" key="14">
    <source>
        <dbReference type="ARBA" id="ARBA00044641"/>
    </source>
</evidence>
<reference evidence="24 25" key="1">
    <citation type="journal article" date="2008" name="Nature">
        <title>Genome analysis of the platypus reveals unique signatures of evolution.</title>
        <authorList>
            <person name="Warren W.C."/>
            <person name="Hillier L.W."/>
            <person name="Marshall Graves J.A."/>
            <person name="Birney E."/>
            <person name="Ponting C.P."/>
            <person name="Grutzner F."/>
            <person name="Belov K."/>
            <person name="Miller W."/>
            <person name="Clarke L."/>
            <person name="Chinwalla A.T."/>
            <person name="Yang S.P."/>
            <person name="Heger A."/>
            <person name="Locke D.P."/>
            <person name="Miethke P."/>
            <person name="Waters P.D."/>
            <person name="Veyrunes F."/>
            <person name="Fulton L."/>
            <person name="Fulton B."/>
            <person name="Graves T."/>
            <person name="Wallis J."/>
            <person name="Puente X.S."/>
            <person name="Lopez-Otin C."/>
            <person name="Ordonez G.R."/>
            <person name="Eichler E.E."/>
            <person name="Chen L."/>
            <person name="Cheng Z."/>
            <person name="Deakin J.E."/>
            <person name="Alsop A."/>
            <person name="Thompson K."/>
            <person name="Kirby P."/>
            <person name="Papenfuss A.T."/>
            <person name="Wakefield M.J."/>
            <person name="Olender T."/>
            <person name="Lancet D."/>
            <person name="Huttley G.A."/>
            <person name="Smit A.F."/>
            <person name="Pask A."/>
            <person name="Temple-Smith P."/>
            <person name="Batzer M.A."/>
            <person name="Walker J.A."/>
            <person name="Konkel M.K."/>
            <person name="Harris R.S."/>
            <person name="Whittington C.M."/>
            <person name="Wong E.S."/>
            <person name="Gemmell N.J."/>
            <person name="Buschiazzo E."/>
            <person name="Vargas Jentzsch I.M."/>
            <person name="Merkel A."/>
            <person name="Schmitz J."/>
            <person name="Zemann A."/>
            <person name="Churakov G."/>
            <person name="Kriegs J.O."/>
            <person name="Brosius J."/>
            <person name="Murchison E.P."/>
            <person name="Sachidanandam R."/>
            <person name="Smith C."/>
            <person name="Hannon G.J."/>
            <person name="Tsend-Ayush E."/>
            <person name="McMillan D."/>
            <person name="Attenborough R."/>
            <person name="Rens W."/>
            <person name="Ferguson-Smith M."/>
            <person name="Lefevre C.M."/>
            <person name="Sharp J.A."/>
            <person name="Nicholas K.R."/>
            <person name="Ray D.A."/>
            <person name="Kube M."/>
            <person name="Reinhardt R."/>
            <person name="Pringle T.H."/>
            <person name="Taylor J."/>
            <person name="Jones R.C."/>
            <person name="Nixon B."/>
            <person name="Dacheux J.L."/>
            <person name="Niwa H."/>
            <person name="Sekita Y."/>
            <person name="Huang X."/>
            <person name="Stark A."/>
            <person name="Kheradpour P."/>
            <person name="Kellis M."/>
            <person name="Flicek P."/>
            <person name="Chen Y."/>
            <person name="Webber C."/>
            <person name="Hardison R."/>
            <person name="Nelson J."/>
            <person name="Hallsworth-Pepin K."/>
            <person name="Delehaunty K."/>
            <person name="Markovic C."/>
            <person name="Minx P."/>
            <person name="Feng Y."/>
            <person name="Kremitzki C."/>
            <person name="Mitreva M."/>
            <person name="Glasscock J."/>
            <person name="Wylie T."/>
            <person name="Wohldmann P."/>
            <person name="Thiru P."/>
            <person name="Nhan M.N."/>
            <person name="Pohl C.S."/>
            <person name="Smith S.M."/>
            <person name="Hou S."/>
            <person name="Nefedov M."/>
            <person name="de Jong P.J."/>
            <person name="Renfree M.B."/>
            <person name="Mardis E.R."/>
            <person name="Wilson R.K."/>
        </authorList>
    </citation>
    <scope>NUCLEOTIDE SEQUENCE [LARGE SCALE GENOMIC DNA]</scope>
    <source>
        <strain evidence="24 25">Glennie</strain>
    </source>
</reference>
<dbReference type="Proteomes" id="UP000002279">
    <property type="component" value="Chromosome 5"/>
</dbReference>
<evidence type="ECO:0000256" key="19">
    <source>
        <dbReference type="ARBA" id="ARBA00082319"/>
    </source>
</evidence>
<accession>F6TXV6</accession>
<comment type="subcellular location">
    <subcellularLocation>
        <location evidence="1">Nucleus</location>
        <location evidence="1">Nucleolus</location>
    </subcellularLocation>
</comment>
<dbReference type="STRING" id="9258.ENSOANP00000018602"/>
<keyword evidence="13" id="KW-0539">Nucleus</keyword>
<evidence type="ECO:0000259" key="23">
    <source>
        <dbReference type="Pfam" id="PF25467"/>
    </source>
</evidence>
<comment type="catalytic activity">
    <reaction evidence="14">
        <text>a 5'-end dephospho-ribonucleoside-RNA + ATP = a 5'-end 5'-phospho-ribonucleoside-RNA + ADP + H(+)</text>
        <dbReference type="Rhea" id="RHEA:54580"/>
        <dbReference type="Rhea" id="RHEA-COMP:13936"/>
        <dbReference type="Rhea" id="RHEA-COMP:15179"/>
        <dbReference type="ChEBI" id="CHEBI:15378"/>
        <dbReference type="ChEBI" id="CHEBI:30616"/>
        <dbReference type="ChEBI" id="CHEBI:138282"/>
        <dbReference type="ChEBI" id="CHEBI:138284"/>
        <dbReference type="ChEBI" id="CHEBI:456216"/>
        <dbReference type="EC" id="2.7.1.78"/>
    </reaction>
</comment>
<dbReference type="Gene3D" id="3.40.50.300">
    <property type="entry name" value="P-loop containing nucleotide triphosphate hydrolases"/>
    <property type="match status" value="1"/>
</dbReference>
<feature type="domain" description="NOL9 C-terminal" evidence="23">
    <location>
        <begin position="541"/>
        <end position="642"/>
    </location>
</feature>
<evidence type="ECO:0000259" key="21">
    <source>
        <dbReference type="Pfam" id="PF16575"/>
    </source>
</evidence>
<evidence type="ECO:0000313" key="24">
    <source>
        <dbReference type="Ensembl" id="ENSOANP00000018602.4"/>
    </source>
</evidence>
<dbReference type="GO" id="GO:0046404">
    <property type="term" value="F:ATP-dependent polydeoxyribonucleotide 5'-hydroxyl-kinase activity"/>
    <property type="evidence" value="ECO:0007669"/>
    <property type="project" value="Ensembl"/>
</dbReference>
<feature type="compositionally biased region" description="Basic residues" evidence="20">
    <location>
        <begin position="36"/>
        <end position="49"/>
    </location>
</feature>
<dbReference type="OMA" id="YFGETSC"/>
<evidence type="ECO:0000256" key="13">
    <source>
        <dbReference type="ARBA" id="ARBA00023242"/>
    </source>
</evidence>
<feature type="domain" description="NOL9 N-terminal" evidence="22">
    <location>
        <begin position="114"/>
        <end position="261"/>
    </location>
</feature>
<evidence type="ECO:0000256" key="1">
    <source>
        <dbReference type="ARBA" id="ARBA00004604"/>
    </source>
</evidence>
<dbReference type="eggNOG" id="KOG2750">
    <property type="taxonomic scope" value="Eukaryota"/>
</dbReference>
<dbReference type="GO" id="GO:0005634">
    <property type="term" value="C:nucleus"/>
    <property type="evidence" value="ECO:0000318"/>
    <property type="project" value="GO_Central"/>
</dbReference>
<dbReference type="PANTHER" id="PTHR12755:SF3">
    <property type="entry name" value="POLYNUCLEOTIDE 5'-HYDROXYL-KINASE NOL9"/>
    <property type="match status" value="1"/>
</dbReference>
<evidence type="ECO:0000256" key="3">
    <source>
        <dbReference type="ARBA" id="ARBA00012157"/>
    </source>
</evidence>
<comment type="similarity">
    <text evidence="2">Belongs to the Clp1 family. NOL9/GRC3 subfamily.</text>
</comment>
<dbReference type="Pfam" id="PF16575">
    <property type="entry name" value="CLP1_P"/>
    <property type="match status" value="1"/>
</dbReference>
<evidence type="ECO:0000256" key="7">
    <source>
        <dbReference type="ARBA" id="ARBA00022741"/>
    </source>
</evidence>
<dbReference type="Ensembl" id="ENSOANT00000018605.4">
    <property type="protein sequence ID" value="ENSOANP00000018602.4"/>
    <property type="gene ID" value="ENSOANG00000011735.4"/>
</dbReference>
<evidence type="ECO:0000256" key="2">
    <source>
        <dbReference type="ARBA" id="ARBA00011003"/>
    </source>
</evidence>
<protein>
    <recommendedName>
        <fullName evidence="18">Polynucleotide 5'-hydroxyl-kinase NOL9</fullName>
        <ecNumber evidence="3">2.7.1.78</ecNumber>
    </recommendedName>
    <alternativeName>
        <fullName evidence="19">Nucleolar protein 9</fullName>
    </alternativeName>
</protein>
<dbReference type="FunCoup" id="F6TXV6">
    <property type="interactions" value="3357"/>
</dbReference>
<evidence type="ECO:0000256" key="10">
    <source>
        <dbReference type="ARBA" id="ARBA00022843"/>
    </source>
</evidence>